<dbReference type="InterPro" id="IPR018201">
    <property type="entry name" value="Ketoacyl_synth_AS"/>
</dbReference>
<evidence type="ECO:0000259" key="11">
    <source>
        <dbReference type="PROSITE" id="PS50075"/>
    </source>
</evidence>
<feature type="region of interest" description="C-terminal hotdog fold" evidence="9">
    <location>
        <begin position="1081"/>
        <end position="1216"/>
    </location>
</feature>
<dbReference type="Gene3D" id="3.40.50.720">
    <property type="entry name" value="NAD(P)-binding Rossmann-like Domain"/>
    <property type="match status" value="2"/>
</dbReference>
<dbReference type="InterPro" id="IPR055123">
    <property type="entry name" value="SpnB-like_Rossmann"/>
</dbReference>
<dbReference type="SUPFAM" id="SSF55048">
    <property type="entry name" value="Probable ACP-binding domain of malonyl-CoA ACP transacylase"/>
    <property type="match status" value="2"/>
</dbReference>
<dbReference type="InterPro" id="IPR013968">
    <property type="entry name" value="PKS_KR"/>
</dbReference>
<dbReference type="FunFam" id="1.10.1200.10:FF:000007">
    <property type="entry name" value="Probable polyketide synthase pks17"/>
    <property type="match status" value="2"/>
</dbReference>
<dbReference type="InterPro" id="IPR001227">
    <property type="entry name" value="Ac_transferase_dom_sf"/>
</dbReference>
<dbReference type="InterPro" id="IPR036291">
    <property type="entry name" value="NAD(P)-bd_dom_sf"/>
</dbReference>
<feature type="compositionally biased region" description="Polar residues" evidence="10">
    <location>
        <begin position="1"/>
        <end position="12"/>
    </location>
</feature>
<comment type="cofactor">
    <cofactor evidence="1">
        <name>pantetheine 4'-phosphate</name>
        <dbReference type="ChEBI" id="CHEBI:47942"/>
    </cofactor>
</comment>
<evidence type="ECO:0000256" key="6">
    <source>
        <dbReference type="ARBA" id="ARBA00023194"/>
    </source>
</evidence>
<dbReference type="CDD" id="cd08956">
    <property type="entry name" value="KR_3_FAS_SDR_x"/>
    <property type="match status" value="2"/>
</dbReference>
<dbReference type="SMART" id="SM00826">
    <property type="entry name" value="PKS_DH"/>
    <property type="match status" value="2"/>
</dbReference>
<dbReference type="Gene3D" id="3.30.70.3290">
    <property type="match status" value="2"/>
</dbReference>
<evidence type="ECO:0000259" key="12">
    <source>
        <dbReference type="PROSITE" id="PS52004"/>
    </source>
</evidence>
<dbReference type="InterPro" id="IPR016035">
    <property type="entry name" value="Acyl_Trfase/lysoPLipase"/>
</dbReference>
<feature type="domain" description="Ketosynthase family 3 (KS3)" evidence="12">
    <location>
        <begin position="67"/>
        <end position="490"/>
    </location>
</feature>
<gene>
    <name evidence="14" type="ORF">IAG43_24720</name>
</gene>
<dbReference type="InterPro" id="IPR049552">
    <property type="entry name" value="PKS_DH_N"/>
</dbReference>
<keyword evidence="6" id="KW-0045">Antibiotic biosynthesis</keyword>
<dbReference type="PROSITE" id="PS00606">
    <property type="entry name" value="KS3_1"/>
    <property type="match status" value="2"/>
</dbReference>
<evidence type="ECO:0000259" key="13">
    <source>
        <dbReference type="PROSITE" id="PS52019"/>
    </source>
</evidence>
<dbReference type="SMART" id="SM00822">
    <property type="entry name" value="PKS_KR"/>
    <property type="match status" value="2"/>
</dbReference>
<dbReference type="Pfam" id="PF02801">
    <property type="entry name" value="Ketoacyl-synt_C"/>
    <property type="match status" value="2"/>
</dbReference>
<dbReference type="SMART" id="SM00827">
    <property type="entry name" value="PKS_AT"/>
    <property type="match status" value="2"/>
</dbReference>
<dbReference type="Gene3D" id="3.40.366.10">
    <property type="entry name" value="Malonyl-Coenzyme A Acyl Carrier Protein, domain 2"/>
    <property type="match status" value="2"/>
</dbReference>
<dbReference type="SUPFAM" id="SSF53901">
    <property type="entry name" value="Thiolase-like"/>
    <property type="match status" value="2"/>
</dbReference>
<keyword evidence="5" id="KW-0808">Transferase</keyword>
<feature type="domain" description="Carrier" evidence="11">
    <location>
        <begin position="3417"/>
        <end position="3492"/>
    </location>
</feature>
<dbReference type="InterPro" id="IPR014031">
    <property type="entry name" value="Ketoacyl_synth_C"/>
</dbReference>
<dbReference type="GO" id="GO:0033068">
    <property type="term" value="P:macrolide biosynthetic process"/>
    <property type="evidence" value="ECO:0007669"/>
    <property type="project" value="UniProtKB-ARBA"/>
</dbReference>
<dbReference type="Pfam" id="PF00550">
    <property type="entry name" value="PP-binding"/>
    <property type="match status" value="2"/>
</dbReference>
<keyword evidence="3" id="KW-0596">Phosphopantetheine</keyword>
<dbReference type="InterPro" id="IPR049900">
    <property type="entry name" value="PKS_mFAS_DH"/>
</dbReference>
<evidence type="ECO:0000256" key="7">
    <source>
        <dbReference type="ARBA" id="ARBA00023268"/>
    </source>
</evidence>
<dbReference type="Pfam" id="PF22953">
    <property type="entry name" value="SpnB_Rossmann"/>
    <property type="match status" value="2"/>
</dbReference>
<dbReference type="Pfam" id="PF21089">
    <property type="entry name" value="PKS_DH_N"/>
    <property type="match status" value="2"/>
</dbReference>
<sequence>MTGNTQVRTTGNPDDGRSGPAGDGPGTATARDGATTDEQKLRTYLRRVTTELRTANRRVRELEQRDVEPVAIVGIGCRFPGGVTSPEELWELVASGRDAMGPFPADRGWDLERLYDPDPDRPGSAYAREGGFVPTATAFDAGFFGISPREALAMDPTQRLTLETSWEALEHAGIDPTTLRGSDTGVFAGTVSSDYGPATLPELEGFRVTGTQSSVMSGRVAYSLGLEGPAVTIDTACSASLVALHIAANALRAGECSLALAGGVTVLAGPFLFVEFSRQRGLALDGRCKAYAAAADGTGFSDGAGVLVVERLSDARRNGRRILGVVRGSAVNQDGASNGLTAPNGPSQERVIRAALASAGLSASEVDAVEGHGTGTKLGDPIEAQALLATYGRERAGEPLWLGSIKSNIGHTSAAAGVAGVIKMVMAMRHGMLPPTLHADEPSPHVDWESGEVRLLTEAREWTVEGGRPRRAGVSSFGVSGTNAHLILEEAPAAEEPAERAAVGAPVPVVVSARTDAALTAQAARLREQVAADADVSVADVAFSSVTSRALLERRAVVVASDREELLARLADVAASESGVGGKSAFLFTGQGSQRRGMGLELASRFPVFERALDAVCAELDPRLGRSLRELLAADGEVLNATEFTQAALFAVEVALFRLAESLSLRPDFLIGHSVGEIAAAHVAGVLSLADAAELVVARGRLMGGLPAGGAMVAVQAAEAEVAASLAGFEGRLEIAAVNGPLAVVVSGDADAVEEWLPAWEGRKTSRLRVSHAFHSPRMEPMLEEFRTVAEGLSYATPAVPVVSNVTGEVVTGFDADYWVRHVRQAVRFADGVATLWDLGVRRFLELGPDAVLTAMARQCVEDDAEAVFVPALRAKHPEAETFAAFLGRAHTSGAGVDWDAYYAGTGARRVDLPTYAFQRERFWLAPVTGAGDVTAAGLIAVDHPLLAATVQVGDRDEWVFTGNISTENHPWVAEHLLLGTMVVPGTGLVELALAAGRRVGVPVVDELVLASPLLIQDGVTRQLQITVGAAGPDGRRDLAVYSRPEHGPADAEPTCHARGTLATDTAPAPAWSEQWPPQHAEPLSADELYRSLGDLGYDYGPLFHGVEAAWRDGDTTYAEVSLPEGHEGFGIHPALFDSALQSGVVLLTGDATAAHLMPFSWSGVRLDRAGATRLRVRSTLTGATSLRLDAVTEDGTPAVSVRSLVVRPVEQARIDITHGDARQSLYAVDWTPVEPLPSAAGPSPARIGTGDGDHIHPDALESALADGSEAPDLVLADVGSPGATVASTAVEALALVQGWLASERPAHVRLVVVTRGAVPVDGEAPDMAQAAVWGLLRSAQSEHPDRFVLVDVAVDGDEPDWRTLPVAEEPQLAVRGGRVFAPRLVRAPVGVGGVAFDAEGTVVITGGTGGLGALCARHLATVHGVRRLLLLSRRGPAAEGAAELVAELAGAGCEARVVACDVSDRAQLAAVLGGLERPLTAVVHTAGVLDDGVVESLSAGQVERVMRPKVDAALHLHELTADAELSAFVVFSSVAALIGSPGQGNYAAANAALDALAATRRAAGLPATSLAWGLWGGIGGMAEALDADDLARLERTGVGALSPEHGLELFDLALGTGSALLAPVRLDTAALRARARAGALPALLRGLAPVPVRRPDAGGTLAQRLAGVGRTEREPIVLDAVREQVASVLGHTTPATVDTDRAFKDLGFDSLSAVELRNRLTQATGVRLPATLVFDHPTPAAVATLLLAEIGGAADAPTAAPVRPRRATAPDEPLAIVGMGCRFPGGVTSPEELWELVSSGRDAVGGLPTDRGWDADIYDPDPDQVGKINTRGGAFLEGIGEFDAEFFGISPREATAMDPQQRLLLESSWEAFEHAGIDPTTLRGSDTGVFAGVVTTDYGGMASGDLEGYRLTGTTTSVVSGRIAYTLGLEGPAMSVDTACSSSAVALHLAGQALRNGECSLALVGGVTLLAGPYLLTEFSRQRAVSPDGRCKAYAAAADGTGFSDGAGVLVVERLSDARRNGRRILGVVRGTAVNQDGASNGLTAPNGPSQERVIRAALASAGLSASEVDAVEGHGTGTKLGDPIEAQALLATYGRERAGEPLWLGSIKSNIGHTSAAAGVAGVIKMVMAMRHGVLPPTLHVDEPSPHVEWESGAVRLLTEARKWAAEGGRPRRAGVSSFGVSGTNAHIIVEEAPAAEEPAPVERTVSGAPVPVVVSARTDAALTAQVERLRVQVLARPELSLLDTAYSLVTSRALLERRAVVVASDREELLARLGDVAAGEPGVGGKSAFLFTGQGSQRRGMGLELASRFPVFERALDAVCAELDPRLGRSLRELLAADGEVLNATEFTQAALFAVEVALFRLAESLSIRPDFLIGHSVGEIAAAHVAGVLSLADAAELVVARGRLMGGLPAGGAMVAVQAAEAEVAASLAGFEGRLEIAAVNGPLAVVVSGDADAVEEWLPAWEGRKTSRLRVSHAFHSPRMEPMLEEFRTIAEGLTYDTPTIPVVSNVTGEVVAGFDAEYWVRHVRQAVRFADGVATLWDLGVRRFLELGPDAVLTAMARQCVEDDTEAAFIPALRAKHPESETFAAFLGRAHTSGAGVDWDAYYTGIGARRVDLPTYAFQRQNYWLSRKAGAGDAAAAGMDRMRHPVLAAAVQVGDRDEWVFTGSMSQETQPWTRDHAVFGIVLVPGTAMCEMALTIGRRLGCEVVDEMVIAAPLVLEDGVTRQIRVTAGAPGDDGRREIAFFSRIDAGEDVVTELTCHARGWLSGAAEPLRPLPMPWPPADAASLPVSELYTLLNRNAHLTDVGFDYGPAFRAVTSAWRRGEGEVLVELELPEAAGPADGFAVHPAMFDSALHGGLGMLDMGEDNPSGLPFSWSGVQLERFGLTRLRVRITLPDPMSLQLDIAGEDGLPVACLRRLDVRPVEQAHLEAARGDAGQDLYALHWAPVAATPAPGTEPLRTAVLATAGDGTRSGTATAGAFGGTAERFADPAALEKALAEGRDVPAAVLAEVVTPGGPLDTAARTVVGDALDLVQRWLAAGQPADCRLVLVTRHAVAVDGEAPDVPQAAVWGLLRSAQSEHPGRFVLVDTDGTEPDWTAVLATGEPQIAVRGTRLLTPRLVRAEAPVPGREPALDPDGTVVITGGTGGLGALFARHLATVHGVRHLLLLSRRGPEAEGAAELVAELAESGCEARVAACDVADREQLSAALDALRHPLTGVVHTAGVLDDGIIDSLTPGHVERVMRPKVDAARHLHELTGGAGLAAFVVFSSVAALIGSPGQGNYAAANAALDALAASRRAAGLPATSLAWGLWSDSAGMAAQLGAGELARLERMGAKALTAETGLALFDRALATDAALLAPVRLDTAVLRDQARTGAVPAVLRGLAPAAARRTDAPSVSLRDQLAGVEEADRPQLVLDMVRTQVAAVLGHTSAAAVEPDRAFQEIGFDSLGAVDLRNRLTRATGLRLAATLVFDHPTPAAIARLLLAELGGIAAAEPPIEKELNKLEDMLSTVADTERRHVAERLRRLLSVVADDGEAESTAERIEAATSMDEVFQMIDAEFGEA</sequence>
<dbReference type="Pfam" id="PF00109">
    <property type="entry name" value="ketoacyl-synt"/>
    <property type="match status" value="2"/>
</dbReference>
<dbReference type="InterPro" id="IPR049551">
    <property type="entry name" value="PKS_DH_C"/>
</dbReference>
<feature type="region of interest" description="Disordered" evidence="10">
    <location>
        <begin position="1"/>
        <end position="40"/>
    </location>
</feature>
<dbReference type="Pfam" id="PF08990">
    <property type="entry name" value="Docking"/>
    <property type="match status" value="1"/>
</dbReference>
<dbReference type="InterPro" id="IPR016039">
    <property type="entry name" value="Thiolase-like"/>
</dbReference>
<evidence type="ECO:0000313" key="14">
    <source>
        <dbReference type="EMBL" id="QNP65818.1"/>
    </source>
</evidence>
<feature type="region of interest" description="C-terminal hotdog fold" evidence="9">
    <location>
        <begin position="2788"/>
        <end position="2933"/>
    </location>
</feature>
<dbReference type="Pfam" id="PF08659">
    <property type="entry name" value="KR"/>
    <property type="match status" value="2"/>
</dbReference>
<dbReference type="PANTHER" id="PTHR43775:SF51">
    <property type="entry name" value="INACTIVE PHENOLPHTHIOCEROL SYNTHESIS POLYKETIDE SYNTHASE TYPE I PKS1-RELATED"/>
    <property type="match status" value="1"/>
</dbReference>
<dbReference type="RefSeq" id="WP_187742882.1">
    <property type="nucleotide sequence ID" value="NZ_CP060825.1"/>
</dbReference>
<dbReference type="FunFam" id="3.40.47.10:FF:000019">
    <property type="entry name" value="Polyketide synthase type I"/>
    <property type="match status" value="2"/>
</dbReference>
<dbReference type="InterPro" id="IPR015083">
    <property type="entry name" value="NorB/c/GfsB-D-like_docking"/>
</dbReference>
<dbReference type="PROSITE" id="PS50075">
    <property type="entry name" value="CARRIER"/>
    <property type="match status" value="2"/>
</dbReference>
<feature type="domain" description="PKS/mFAS DH" evidence="13">
    <location>
        <begin position="2650"/>
        <end position="2933"/>
    </location>
</feature>
<dbReference type="SUPFAM" id="SSF101173">
    <property type="entry name" value="Docking domain B of the erythromycin polyketide synthase (DEBS)"/>
    <property type="match status" value="1"/>
</dbReference>
<dbReference type="PROSITE" id="PS52019">
    <property type="entry name" value="PKS_MFAS_DH"/>
    <property type="match status" value="2"/>
</dbReference>
<dbReference type="InterPro" id="IPR014043">
    <property type="entry name" value="Acyl_transferase_dom"/>
</dbReference>
<evidence type="ECO:0000256" key="3">
    <source>
        <dbReference type="ARBA" id="ARBA00022450"/>
    </source>
</evidence>
<comment type="pathway">
    <text evidence="2">Antibiotic biosynthesis.</text>
</comment>
<dbReference type="InterPro" id="IPR032821">
    <property type="entry name" value="PKS_assoc"/>
</dbReference>
<keyword evidence="8" id="KW-0012">Acyltransferase</keyword>
<dbReference type="InterPro" id="IPR006162">
    <property type="entry name" value="Ppantetheine_attach_site"/>
</dbReference>
<dbReference type="PROSITE" id="PS52004">
    <property type="entry name" value="KS3_2"/>
    <property type="match status" value="2"/>
</dbReference>
<feature type="domain" description="Ketosynthase family 3 (KS3)" evidence="12">
    <location>
        <begin position="1772"/>
        <end position="2194"/>
    </location>
</feature>
<feature type="domain" description="Carrier" evidence="11">
    <location>
        <begin position="1676"/>
        <end position="1751"/>
    </location>
</feature>
<dbReference type="InterPro" id="IPR016036">
    <property type="entry name" value="Malonyl_transacylase_ACP-bd"/>
</dbReference>
<feature type="active site" description="Proton donor; for dehydratase activity" evidence="9">
    <location>
        <position position="2855"/>
    </location>
</feature>
<keyword evidence="7" id="KW-0511">Multifunctional enzyme</keyword>
<evidence type="ECO:0000256" key="2">
    <source>
        <dbReference type="ARBA" id="ARBA00004792"/>
    </source>
</evidence>
<dbReference type="GO" id="GO:0006633">
    <property type="term" value="P:fatty acid biosynthetic process"/>
    <property type="evidence" value="ECO:0007669"/>
    <property type="project" value="InterPro"/>
</dbReference>
<evidence type="ECO:0000256" key="8">
    <source>
        <dbReference type="ARBA" id="ARBA00023315"/>
    </source>
</evidence>
<organism evidence="14 15">
    <name type="scientific">Streptomyces genisteinicus</name>
    <dbReference type="NCBI Taxonomy" id="2768068"/>
    <lineage>
        <taxon>Bacteria</taxon>
        <taxon>Bacillati</taxon>
        <taxon>Actinomycetota</taxon>
        <taxon>Actinomycetes</taxon>
        <taxon>Kitasatosporales</taxon>
        <taxon>Streptomycetaceae</taxon>
        <taxon>Streptomyces</taxon>
    </lineage>
</organism>
<dbReference type="SMART" id="SM00823">
    <property type="entry name" value="PKS_PP"/>
    <property type="match status" value="2"/>
</dbReference>
<proteinExistence type="predicted"/>
<reference evidence="14 15" key="1">
    <citation type="submission" date="2020-08" db="EMBL/GenBank/DDBJ databases">
        <title>A novel species.</title>
        <authorList>
            <person name="Gao J."/>
        </authorList>
    </citation>
    <scope>NUCLEOTIDE SEQUENCE [LARGE SCALE GENOMIC DNA]</scope>
    <source>
        <strain evidence="14 15">CRPJ-33</strain>
    </source>
</reference>
<dbReference type="GO" id="GO:0004315">
    <property type="term" value="F:3-oxoacyl-[acyl-carrier-protein] synthase activity"/>
    <property type="evidence" value="ECO:0007669"/>
    <property type="project" value="InterPro"/>
</dbReference>
<dbReference type="GO" id="GO:0031177">
    <property type="term" value="F:phosphopantetheine binding"/>
    <property type="evidence" value="ECO:0007669"/>
    <property type="project" value="InterPro"/>
</dbReference>
<dbReference type="InterPro" id="IPR042104">
    <property type="entry name" value="PKS_dehydratase_sf"/>
</dbReference>
<dbReference type="FunFam" id="3.40.366.10:FF:000002">
    <property type="entry name" value="Probable polyketide synthase 2"/>
    <property type="match status" value="2"/>
</dbReference>
<dbReference type="InterPro" id="IPR020806">
    <property type="entry name" value="PKS_PP-bd"/>
</dbReference>
<accession>A0A7H0HZ52</accession>
<feature type="domain" description="PKS/mFAS DH" evidence="13">
    <location>
        <begin position="944"/>
        <end position="1216"/>
    </location>
</feature>
<dbReference type="InterPro" id="IPR014030">
    <property type="entry name" value="Ketoacyl_synth_N"/>
</dbReference>
<dbReference type="PROSITE" id="PS00012">
    <property type="entry name" value="PHOSPHOPANTETHEINE"/>
    <property type="match status" value="2"/>
</dbReference>
<dbReference type="EMBL" id="CP060825">
    <property type="protein sequence ID" value="QNP65818.1"/>
    <property type="molecule type" value="Genomic_DNA"/>
</dbReference>
<dbReference type="KEGG" id="sgj:IAG43_24720"/>
<dbReference type="PANTHER" id="PTHR43775">
    <property type="entry name" value="FATTY ACID SYNTHASE"/>
    <property type="match status" value="1"/>
</dbReference>
<dbReference type="InterPro" id="IPR036299">
    <property type="entry name" value="Polyketide_synth_docking_sf"/>
</dbReference>
<dbReference type="Gene3D" id="1.10.1200.10">
    <property type="entry name" value="ACP-like"/>
    <property type="match status" value="2"/>
</dbReference>
<dbReference type="Gene3D" id="3.40.47.10">
    <property type="match status" value="2"/>
</dbReference>
<protein>
    <submittedName>
        <fullName evidence="14">SDR family NAD(P)-dependent oxidoreductase</fullName>
    </submittedName>
</protein>
<feature type="active site" description="Proton acceptor; for dehydratase activity" evidence="9">
    <location>
        <position position="976"/>
    </location>
</feature>
<dbReference type="Pfam" id="PF14765">
    <property type="entry name" value="PS-DH"/>
    <property type="match status" value="2"/>
</dbReference>
<dbReference type="Pfam" id="PF16197">
    <property type="entry name" value="KAsynt_C_assoc"/>
    <property type="match status" value="2"/>
</dbReference>
<name>A0A7H0HZ52_9ACTN</name>
<dbReference type="Proteomes" id="UP000516230">
    <property type="component" value="Chromosome"/>
</dbReference>
<evidence type="ECO:0000256" key="4">
    <source>
        <dbReference type="ARBA" id="ARBA00022553"/>
    </source>
</evidence>
<evidence type="ECO:0000256" key="10">
    <source>
        <dbReference type="SAM" id="MobiDB-lite"/>
    </source>
</evidence>
<evidence type="ECO:0000256" key="9">
    <source>
        <dbReference type="PROSITE-ProRule" id="PRU01363"/>
    </source>
</evidence>
<keyword evidence="15" id="KW-1185">Reference proteome</keyword>
<dbReference type="Gene3D" id="3.10.129.110">
    <property type="entry name" value="Polyketide synthase dehydratase"/>
    <property type="match status" value="2"/>
</dbReference>
<dbReference type="SMART" id="SM00825">
    <property type="entry name" value="PKS_KS"/>
    <property type="match status" value="2"/>
</dbReference>
<dbReference type="InterPro" id="IPR009081">
    <property type="entry name" value="PP-bd_ACP"/>
</dbReference>
<feature type="region of interest" description="N-terminal hotdog fold" evidence="9">
    <location>
        <begin position="2650"/>
        <end position="2776"/>
    </location>
</feature>
<evidence type="ECO:0000256" key="5">
    <source>
        <dbReference type="ARBA" id="ARBA00022679"/>
    </source>
</evidence>
<dbReference type="SUPFAM" id="SSF47336">
    <property type="entry name" value="ACP-like"/>
    <property type="match status" value="2"/>
</dbReference>
<dbReference type="InterPro" id="IPR036736">
    <property type="entry name" value="ACP-like_sf"/>
</dbReference>
<dbReference type="CDD" id="cd00833">
    <property type="entry name" value="PKS"/>
    <property type="match status" value="2"/>
</dbReference>
<evidence type="ECO:0000313" key="15">
    <source>
        <dbReference type="Proteomes" id="UP000516230"/>
    </source>
</evidence>
<dbReference type="InterPro" id="IPR057326">
    <property type="entry name" value="KR_dom"/>
</dbReference>
<dbReference type="GO" id="GO:0004312">
    <property type="term" value="F:fatty acid synthase activity"/>
    <property type="evidence" value="ECO:0007669"/>
    <property type="project" value="TreeGrafter"/>
</dbReference>
<feature type="active site" description="Proton donor; for dehydratase activity" evidence="9">
    <location>
        <position position="1138"/>
    </location>
</feature>
<feature type="active site" description="Proton acceptor; for dehydratase activity" evidence="9">
    <location>
        <position position="2682"/>
    </location>
</feature>
<dbReference type="SUPFAM" id="SSF51735">
    <property type="entry name" value="NAD(P)-binding Rossmann-fold domains"/>
    <property type="match status" value="4"/>
</dbReference>
<dbReference type="SMART" id="SM01294">
    <property type="entry name" value="PKS_PP_betabranch"/>
    <property type="match status" value="2"/>
</dbReference>
<dbReference type="InterPro" id="IPR020841">
    <property type="entry name" value="PKS_Beta-ketoAc_synthase_dom"/>
</dbReference>
<keyword evidence="4" id="KW-0597">Phosphoprotein</keyword>
<dbReference type="SUPFAM" id="SSF52151">
    <property type="entry name" value="FabD/lysophospholipase-like"/>
    <property type="match status" value="2"/>
</dbReference>
<dbReference type="InterPro" id="IPR020807">
    <property type="entry name" value="PKS_DH"/>
</dbReference>
<dbReference type="InterPro" id="IPR050091">
    <property type="entry name" value="PKS_NRPS_Biosynth_Enz"/>
</dbReference>
<dbReference type="Pfam" id="PF00698">
    <property type="entry name" value="Acyl_transf_1"/>
    <property type="match status" value="2"/>
</dbReference>
<feature type="region of interest" description="N-terminal hotdog fold" evidence="9">
    <location>
        <begin position="944"/>
        <end position="1069"/>
    </location>
</feature>
<evidence type="ECO:0000256" key="1">
    <source>
        <dbReference type="ARBA" id="ARBA00001957"/>
    </source>
</evidence>